<dbReference type="AlphaFoldDB" id="A0A372EHT2"/>
<dbReference type="PRINTS" id="PR01002">
    <property type="entry name" value="FLGFLGJ"/>
</dbReference>
<keyword evidence="3" id="KW-0969">Cilium</keyword>
<dbReference type="RefSeq" id="WP_116959893.1">
    <property type="nucleotide sequence ID" value="NZ_QVLS01000008.1"/>
</dbReference>
<dbReference type="SMART" id="SM00047">
    <property type="entry name" value="LYZ2"/>
    <property type="match status" value="1"/>
</dbReference>
<organism evidence="3 4">
    <name type="scientific">Hydrogenophaga borbori</name>
    <dbReference type="NCBI Taxonomy" id="2294117"/>
    <lineage>
        <taxon>Bacteria</taxon>
        <taxon>Pseudomonadati</taxon>
        <taxon>Pseudomonadota</taxon>
        <taxon>Betaproteobacteria</taxon>
        <taxon>Burkholderiales</taxon>
        <taxon>Comamonadaceae</taxon>
        <taxon>Hydrogenophaga</taxon>
    </lineage>
</organism>
<name>A0A372EHT2_9BURK</name>
<gene>
    <name evidence="3" type="ORF">DY262_14850</name>
</gene>
<proteinExistence type="predicted"/>
<dbReference type="Proteomes" id="UP000261931">
    <property type="component" value="Unassembled WGS sequence"/>
</dbReference>
<feature type="domain" description="Mannosyl-glycoprotein endo-beta-N-acetylglucosamidase-like" evidence="2">
    <location>
        <begin position="95"/>
        <end position="249"/>
    </location>
</feature>
<evidence type="ECO:0000256" key="1">
    <source>
        <dbReference type="ARBA" id="ARBA00022801"/>
    </source>
</evidence>
<dbReference type="PANTHER" id="PTHR33308">
    <property type="entry name" value="PEPTIDOGLYCAN HYDROLASE FLGJ"/>
    <property type="match status" value="1"/>
</dbReference>
<protein>
    <submittedName>
        <fullName evidence="3">Flagellar assembly peptidoglycan hydrolase FlgJ</fullName>
    </submittedName>
</protein>
<dbReference type="EMBL" id="QVLS01000008">
    <property type="protein sequence ID" value="RFP78017.1"/>
    <property type="molecule type" value="Genomic_DNA"/>
</dbReference>
<dbReference type="GO" id="GO:0071973">
    <property type="term" value="P:bacterial-type flagellum-dependent cell motility"/>
    <property type="evidence" value="ECO:0007669"/>
    <property type="project" value="TreeGrafter"/>
</dbReference>
<dbReference type="GO" id="GO:0004040">
    <property type="term" value="F:amidase activity"/>
    <property type="evidence" value="ECO:0007669"/>
    <property type="project" value="InterPro"/>
</dbReference>
<dbReference type="Pfam" id="PF01832">
    <property type="entry name" value="Glucosaminidase"/>
    <property type="match status" value="1"/>
</dbReference>
<keyword evidence="4" id="KW-1185">Reference proteome</keyword>
<comment type="caution">
    <text evidence="3">The sequence shown here is derived from an EMBL/GenBank/DDBJ whole genome shotgun (WGS) entry which is preliminary data.</text>
</comment>
<keyword evidence="1 3" id="KW-0378">Hydrolase</keyword>
<evidence type="ECO:0000259" key="2">
    <source>
        <dbReference type="SMART" id="SM00047"/>
    </source>
</evidence>
<keyword evidence="3" id="KW-0966">Cell projection</keyword>
<accession>A0A372EHT2</accession>
<keyword evidence="3" id="KW-0282">Flagellum</keyword>
<dbReference type="PANTHER" id="PTHR33308:SF9">
    <property type="entry name" value="PEPTIDOGLYCAN HYDROLASE FLGJ"/>
    <property type="match status" value="1"/>
</dbReference>
<dbReference type="Gene3D" id="2.10.70.40">
    <property type="entry name" value="peptidoglycan hydrolase"/>
    <property type="match status" value="1"/>
</dbReference>
<dbReference type="InterPro" id="IPR023346">
    <property type="entry name" value="Lysozyme-like_dom_sf"/>
</dbReference>
<evidence type="ECO:0000313" key="4">
    <source>
        <dbReference type="Proteomes" id="UP000261931"/>
    </source>
</evidence>
<dbReference type="InterPro" id="IPR051056">
    <property type="entry name" value="Glycosyl_Hydrolase_73"/>
</dbReference>
<evidence type="ECO:0000313" key="3">
    <source>
        <dbReference type="EMBL" id="RFP78017.1"/>
    </source>
</evidence>
<dbReference type="InterPro" id="IPR002901">
    <property type="entry name" value="MGlyc_endo_b_GlcNAc-like_dom"/>
</dbReference>
<sequence>MRLPDFPSTSGAFAAPPLPVRAAAGGAGGGFGAHMGANMGADALGGSVRQEVQRFIESGGGALGGLSPQAAWRRAWAAPALPPVSGSAPDGGVPDGASREEQRAFLDRIAPLAQRAAARLGVAPELVAAHAALESGWGRRPLRAAGGQSTHNLFGIKASGAWHGGAAVATTTEFEGGAAVKTTQRFRHYEDLEQAFGDYADLLLNSPRYRGALGAGGDPRAFADALARGGYATDPAYADKLAAVARQIQGAR</sequence>
<dbReference type="SUPFAM" id="SSF53955">
    <property type="entry name" value="Lysozyme-like"/>
    <property type="match status" value="1"/>
</dbReference>
<reference evidence="3 4" key="1">
    <citation type="submission" date="2018-08" db="EMBL/GenBank/DDBJ databases">
        <title>Hydrogenophaga sp. LA-38 isolated from sludge.</title>
        <authorList>
            <person name="Im W.-T."/>
        </authorList>
    </citation>
    <scope>NUCLEOTIDE SEQUENCE [LARGE SCALE GENOMIC DNA]</scope>
    <source>
        <strain evidence="3 4">LA-38</strain>
    </source>
</reference>
<dbReference type="Gene3D" id="1.10.530.10">
    <property type="match status" value="1"/>
</dbReference>